<evidence type="ECO:0000313" key="1">
    <source>
        <dbReference type="EMBL" id="OFI50417.1"/>
    </source>
</evidence>
<protein>
    <recommendedName>
        <fullName evidence="3">Lipocalin-like domain-containing protein</fullName>
    </recommendedName>
</protein>
<reference evidence="2" key="1">
    <citation type="submission" date="2016-09" db="EMBL/GenBank/DDBJ databases">
        <title>Draft genome sequence of a novel species of the family Streptococcaceae isolated from flowers.</title>
        <authorList>
            <person name="Chuah L.-O."/>
            <person name="Yap K.-P."/>
            <person name="Thong K.L."/>
            <person name="Liong M.T."/>
            <person name="Ahmad R."/>
            <person name="Rusul G."/>
        </authorList>
    </citation>
    <scope>NUCLEOTIDE SEQUENCE [LARGE SCALE GENOMIC DNA]</scope>
    <source>
        <strain evidence="2">DF1</strain>
    </source>
</reference>
<dbReference type="Proteomes" id="UP000178622">
    <property type="component" value="Unassembled WGS sequence"/>
</dbReference>
<keyword evidence="2" id="KW-1185">Reference proteome</keyword>
<sequence>MENFEGSNNWLIGSWYCQEWETSYSFSKNDDEWIMTDEDLGFNKNIIIESEDENQIIFASVKNGTRYIIEKVSNKEMKFQQVAKKGMLGMTNIVTFTKKK</sequence>
<dbReference type="STRING" id="1859473.BG261_00595"/>
<dbReference type="AlphaFoldDB" id="A0A1E8GQC2"/>
<organism evidence="1 2">
    <name type="scientific">Floricoccus tropicus</name>
    <dbReference type="NCBI Taxonomy" id="1859473"/>
    <lineage>
        <taxon>Bacteria</taxon>
        <taxon>Bacillati</taxon>
        <taxon>Bacillota</taxon>
        <taxon>Bacilli</taxon>
        <taxon>Lactobacillales</taxon>
        <taxon>Streptococcaceae</taxon>
        <taxon>Floricoccus</taxon>
    </lineage>
</organism>
<gene>
    <name evidence="1" type="ORF">BG261_00595</name>
</gene>
<dbReference type="EMBL" id="MKIR01000001">
    <property type="protein sequence ID" value="OFI50417.1"/>
    <property type="molecule type" value="Genomic_DNA"/>
</dbReference>
<name>A0A1E8GQC2_9LACT</name>
<proteinExistence type="predicted"/>
<evidence type="ECO:0008006" key="3">
    <source>
        <dbReference type="Google" id="ProtNLM"/>
    </source>
</evidence>
<comment type="caution">
    <text evidence="1">The sequence shown here is derived from an EMBL/GenBank/DDBJ whole genome shotgun (WGS) entry which is preliminary data.</text>
</comment>
<evidence type="ECO:0000313" key="2">
    <source>
        <dbReference type="Proteomes" id="UP000178622"/>
    </source>
</evidence>
<accession>A0A1E8GQC2</accession>
<dbReference type="OrthoDB" id="2237500at2"/>
<dbReference type="RefSeq" id="WP_070791182.1">
    <property type="nucleotide sequence ID" value="NZ_MKIR01000001.1"/>
</dbReference>